<evidence type="ECO:0000259" key="2">
    <source>
        <dbReference type="PROSITE" id="PS50110"/>
    </source>
</evidence>
<keyword evidence="1" id="KW-0597">Phosphoprotein</keyword>
<feature type="domain" description="Response regulatory" evidence="2">
    <location>
        <begin position="1"/>
        <end position="63"/>
    </location>
</feature>
<dbReference type="SUPFAM" id="SSF52172">
    <property type="entry name" value="CheY-like"/>
    <property type="match status" value="1"/>
</dbReference>
<evidence type="ECO:0000313" key="4">
    <source>
        <dbReference type="Proteomes" id="UP000029223"/>
    </source>
</evidence>
<reference evidence="4" key="2">
    <citation type="submission" date="2014-09" db="EMBL/GenBank/DDBJ databases">
        <authorList>
            <consortium name="NBRP consortium"/>
            <person name="Sawabe T."/>
            <person name="Meirelles P."/>
            <person name="Nakanishi M."/>
            <person name="Sayaka M."/>
            <person name="Hattori M."/>
            <person name="Ohkuma M."/>
        </authorList>
    </citation>
    <scope>NUCLEOTIDE SEQUENCE [LARGE SCALE GENOMIC DNA]</scope>
    <source>
        <strain evidence="4">JCM 19239</strain>
    </source>
</reference>
<gene>
    <name evidence="3" type="ORF">JCM19239_4281</name>
</gene>
<name>A0ABQ0JAJ4_9VIBR</name>
<evidence type="ECO:0000256" key="1">
    <source>
        <dbReference type="PROSITE-ProRule" id="PRU00169"/>
    </source>
</evidence>
<dbReference type="InterPro" id="IPR013785">
    <property type="entry name" value="Aldolase_TIM"/>
</dbReference>
<dbReference type="Pfam" id="PF00072">
    <property type="entry name" value="Response_reg"/>
    <property type="match status" value="1"/>
</dbReference>
<dbReference type="PROSITE" id="PS50110">
    <property type="entry name" value="RESPONSE_REGULATORY"/>
    <property type="match status" value="1"/>
</dbReference>
<comment type="caution">
    <text evidence="3">The sequence shown here is derived from an EMBL/GenBank/DDBJ whole genome shotgun (WGS) entry which is preliminary data.</text>
</comment>
<organism evidence="3 4">
    <name type="scientific">Vibrio variabilis</name>
    <dbReference type="NCBI Taxonomy" id="990271"/>
    <lineage>
        <taxon>Bacteria</taxon>
        <taxon>Pseudomonadati</taxon>
        <taxon>Pseudomonadota</taxon>
        <taxon>Gammaproteobacteria</taxon>
        <taxon>Vibrionales</taxon>
        <taxon>Vibrionaceae</taxon>
        <taxon>Vibrio</taxon>
    </lineage>
</organism>
<accession>A0ABQ0JAJ4</accession>
<evidence type="ECO:0000313" key="3">
    <source>
        <dbReference type="EMBL" id="GAL25794.1"/>
    </source>
</evidence>
<dbReference type="Gene3D" id="3.20.20.70">
    <property type="entry name" value="Aldolase class I"/>
    <property type="match status" value="1"/>
</dbReference>
<dbReference type="InterPro" id="IPR001789">
    <property type="entry name" value="Sig_transdc_resp-reg_receiver"/>
</dbReference>
<dbReference type="EMBL" id="BBMS01000012">
    <property type="protein sequence ID" value="GAL25794.1"/>
    <property type="molecule type" value="Genomic_DNA"/>
</dbReference>
<keyword evidence="4" id="KW-1185">Reference proteome</keyword>
<reference evidence="4" key="1">
    <citation type="submission" date="2014-09" db="EMBL/GenBank/DDBJ databases">
        <title>Vibrio variabilis JCM 19239. (C206) whole genome shotgun sequence.</title>
        <authorList>
            <person name="Sawabe T."/>
            <person name="Meirelles P."/>
            <person name="Nakanishi M."/>
            <person name="Sayaka M."/>
            <person name="Hattori M."/>
            <person name="Ohkuma M."/>
        </authorList>
    </citation>
    <scope>NUCLEOTIDE SEQUENCE [LARGE SCALE GENOMIC DNA]</scope>
    <source>
        <strain evidence="4">JCM 19239</strain>
    </source>
</reference>
<dbReference type="InterPro" id="IPR011006">
    <property type="entry name" value="CheY-like_superfamily"/>
</dbReference>
<sequence>MERFEANPVDIVITDVSMGKMTGIALTQRLCARSKTVKVICLSMHNEQEYVESASKRAQLAIY</sequence>
<dbReference type="Proteomes" id="UP000029223">
    <property type="component" value="Unassembled WGS sequence"/>
</dbReference>
<protein>
    <recommendedName>
        <fullName evidence="2">Response regulatory domain-containing protein</fullName>
    </recommendedName>
</protein>
<feature type="modified residue" description="4-aspartylphosphate" evidence="1">
    <location>
        <position position="15"/>
    </location>
</feature>
<proteinExistence type="predicted"/>